<evidence type="ECO:0000313" key="2">
    <source>
        <dbReference type="EMBL" id="ARE89854.1"/>
    </source>
</evidence>
<protein>
    <submittedName>
        <fullName evidence="2">Uncharacterized protein</fullName>
    </submittedName>
</protein>
<evidence type="ECO:0000313" key="3">
    <source>
        <dbReference type="Proteomes" id="UP000177894"/>
    </source>
</evidence>
<name>A0AAC9RMN9_9CLOT</name>
<accession>A0AAC9RMN9</accession>
<dbReference type="KEGG" id="cfm:BJL90_05470"/>
<dbReference type="InterPro" id="IPR043765">
    <property type="entry name" value="DUF5711"/>
</dbReference>
<dbReference type="Pfam" id="PF18975">
    <property type="entry name" value="DUF5711"/>
    <property type="match status" value="1"/>
</dbReference>
<dbReference type="RefSeq" id="WP_070965082.1">
    <property type="nucleotide sequence ID" value="NZ_CP017603.1"/>
</dbReference>
<reference evidence="2 4" key="2">
    <citation type="submission" date="2017-03" db="EMBL/GenBank/DDBJ databases">
        <title>Complete sequence of Clostridium formicaceticum DSM 92.</title>
        <authorList>
            <person name="Poehlein A."/>
            <person name="Karl M."/>
            <person name="Bengelsdorf F.R."/>
            <person name="Duerre P."/>
            <person name="Daniel R."/>
        </authorList>
    </citation>
    <scope>NUCLEOTIDE SEQUENCE [LARGE SCALE GENOMIC DNA]</scope>
    <source>
        <strain evidence="2 4">DSM 92</strain>
    </source>
</reference>
<evidence type="ECO:0000313" key="4">
    <source>
        <dbReference type="Proteomes" id="UP000192478"/>
    </source>
</evidence>
<dbReference type="EMBL" id="CP017603">
    <property type="protein sequence ID" value="AOY75399.1"/>
    <property type="molecule type" value="Genomic_DNA"/>
</dbReference>
<sequence length="370" mass="42252">MINRRKKLSLLIVMILVLLSPQIIKNIRTAMTSSEKVVYLMEEIETSHSSDIVYGKLEDGVVQYWDGILYFYDTAGVQKWNLHLGIVNPILKAHMKDIYVVDNNKNQLIRVGKGGEVVYRYTMEDALSNFKVEEDNYVLLQYPTKNNMTELIILDDEGRKHGSILLGEGQVLNMSISKAHDLIAINTIMTKNSLESHLLTYDLKGQLIASNYLEEEFILDFSYDAKGNLIAVKEKEIIGINRDNKVVWNVFLEKVKLFKDSPLQHMVVYSGEESRNRLIYMKEGEGVKVVQYDGKIAGKTKTEEALLGIDTYNGEILLYSLRTIYLIDKKANVLVEYKYSSDIEEVFVFSKGHVAVVTKGKLSFLRILEA</sequence>
<dbReference type="EMBL" id="CP020559">
    <property type="protein sequence ID" value="ARE89854.1"/>
    <property type="molecule type" value="Genomic_DNA"/>
</dbReference>
<keyword evidence="3" id="KW-1185">Reference proteome</keyword>
<dbReference type="Proteomes" id="UP000177894">
    <property type="component" value="Chromosome"/>
</dbReference>
<proteinExistence type="predicted"/>
<dbReference type="Proteomes" id="UP000192478">
    <property type="component" value="Chromosome"/>
</dbReference>
<gene>
    <name evidence="1" type="ORF">BJL90_05470</name>
    <name evidence="2" type="ORF">CLFO_43370</name>
</gene>
<organism evidence="2 4">
    <name type="scientific">Clostridium formicaceticum</name>
    <dbReference type="NCBI Taxonomy" id="1497"/>
    <lineage>
        <taxon>Bacteria</taxon>
        <taxon>Bacillati</taxon>
        <taxon>Bacillota</taxon>
        <taxon>Clostridia</taxon>
        <taxon>Eubacteriales</taxon>
        <taxon>Clostridiaceae</taxon>
        <taxon>Clostridium</taxon>
    </lineage>
</organism>
<dbReference type="AlphaFoldDB" id="A0AAC9RMN9"/>
<reference evidence="1 3" key="1">
    <citation type="submission" date="2016-10" db="EMBL/GenBank/DDBJ databases">
        <title>Complete Genome Sequence of Acetogen Clostridium formicoaceticum ATCC 27076.</title>
        <authorList>
            <person name="Bao T."/>
            <person name="Cheng C."/>
            <person name="Zhao J."/>
            <person name="Yang S.-T."/>
            <person name="Wang J."/>
            <person name="Wang M."/>
        </authorList>
    </citation>
    <scope>NUCLEOTIDE SEQUENCE [LARGE SCALE GENOMIC DNA]</scope>
    <source>
        <strain evidence="1 3">ATCC 27076</strain>
    </source>
</reference>
<evidence type="ECO:0000313" key="1">
    <source>
        <dbReference type="EMBL" id="AOY75399.1"/>
    </source>
</evidence>